<sequence length="125" mass="13603">MATNITTPNKVSMASLIPQNALGTKFRATGAIVPSYKTIKDPSDSKKSITTDEIEGHYITVLLQNPAVPTLMGLPITVNVKGLLTLPAGFRESLIKMPLLSFENMNFGEVNRTFWVTAKHVSSVK</sequence>
<gene>
    <name evidence="1" type="ORF">LLJM1_0664</name>
</gene>
<name>A0A1V0PFN6_LACLC</name>
<dbReference type="RefSeq" id="WP_032949728.1">
    <property type="nucleotide sequence ID" value="NZ_CP015899.2"/>
</dbReference>
<proteinExistence type="predicted"/>
<dbReference type="EMBL" id="CP015899">
    <property type="protein sequence ID" value="ARE28051.1"/>
    <property type="molecule type" value="Genomic_DNA"/>
</dbReference>
<dbReference type="AlphaFoldDB" id="A0A1V0PFN6"/>
<reference evidence="1 2" key="1">
    <citation type="journal article" date="2017" name="BMC Genomics">
        <title>Comparative and functional genomics of the Lactococcus lactis taxon; insights into evolution and niche adaptation.</title>
        <authorList>
            <person name="Kelleher P."/>
            <person name="Bottacini F."/>
            <person name="Mahony J."/>
            <person name="Kilcawley K.N."/>
            <person name="van Sinderen D."/>
        </authorList>
    </citation>
    <scope>NUCLEOTIDE SEQUENCE [LARGE SCALE GENOMIC DNA]</scope>
    <source>
        <strain evidence="1 2">JM1</strain>
    </source>
</reference>
<evidence type="ECO:0000313" key="1">
    <source>
        <dbReference type="EMBL" id="ARE28051.1"/>
    </source>
</evidence>
<accession>A0A1V0PFN6</accession>
<protein>
    <submittedName>
        <fullName evidence="1">Uncharacterized protein</fullName>
    </submittedName>
</protein>
<evidence type="ECO:0000313" key="2">
    <source>
        <dbReference type="Proteomes" id="UP000191806"/>
    </source>
</evidence>
<dbReference type="Proteomes" id="UP000191806">
    <property type="component" value="Chromosome"/>
</dbReference>
<organism evidence="1 2">
    <name type="scientific">Lactococcus lactis subsp. cremoris</name>
    <name type="common">Streptococcus cremoris</name>
    <dbReference type="NCBI Taxonomy" id="1359"/>
    <lineage>
        <taxon>Bacteria</taxon>
        <taxon>Bacillati</taxon>
        <taxon>Bacillota</taxon>
        <taxon>Bacilli</taxon>
        <taxon>Lactobacillales</taxon>
        <taxon>Streptococcaceae</taxon>
        <taxon>Lactococcus</taxon>
    </lineage>
</organism>